<dbReference type="AlphaFoldDB" id="A0A9P5WYZ9"/>
<proteinExistence type="predicted"/>
<protein>
    <recommendedName>
        <fullName evidence="3">Pheromone</fullName>
    </recommendedName>
</protein>
<sequence>MIWDTFNPFDFSSLINDNCSTIIPTDTPHCHSATSSEELLADYEVRYGGGASWVCVIG</sequence>
<dbReference type="Pfam" id="PF08015">
    <property type="entry name" value="Pheromone"/>
    <property type="match status" value="1"/>
</dbReference>
<keyword evidence="2" id="KW-1185">Reference proteome</keyword>
<name>A0A9P5WYZ9_9AGAR</name>
<evidence type="ECO:0000313" key="1">
    <source>
        <dbReference type="EMBL" id="KAF9441478.1"/>
    </source>
</evidence>
<evidence type="ECO:0008006" key="3">
    <source>
        <dbReference type="Google" id="ProtNLM"/>
    </source>
</evidence>
<dbReference type="GO" id="GO:0000772">
    <property type="term" value="F:mating pheromone activity"/>
    <property type="evidence" value="ECO:0007669"/>
    <property type="project" value="InterPro"/>
</dbReference>
<dbReference type="EMBL" id="MU151895">
    <property type="protein sequence ID" value="KAF9441478.1"/>
    <property type="molecule type" value="Genomic_DNA"/>
</dbReference>
<comment type="caution">
    <text evidence="1">The sequence shown here is derived from an EMBL/GenBank/DDBJ whole genome shotgun (WGS) entry which is preliminary data.</text>
</comment>
<evidence type="ECO:0000313" key="2">
    <source>
        <dbReference type="Proteomes" id="UP000807342"/>
    </source>
</evidence>
<dbReference type="Proteomes" id="UP000807342">
    <property type="component" value="Unassembled WGS sequence"/>
</dbReference>
<organism evidence="1 2">
    <name type="scientific">Macrolepiota fuliginosa MF-IS2</name>
    <dbReference type="NCBI Taxonomy" id="1400762"/>
    <lineage>
        <taxon>Eukaryota</taxon>
        <taxon>Fungi</taxon>
        <taxon>Dikarya</taxon>
        <taxon>Basidiomycota</taxon>
        <taxon>Agaricomycotina</taxon>
        <taxon>Agaricomycetes</taxon>
        <taxon>Agaricomycetidae</taxon>
        <taxon>Agaricales</taxon>
        <taxon>Agaricineae</taxon>
        <taxon>Agaricaceae</taxon>
        <taxon>Macrolepiota</taxon>
    </lineage>
</organism>
<dbReference type="InterPro" id="IPR012597">
    <property type="entry name" value="Pheromone"/>
</dbReference>
<gene>
    <name evidence="1" type="ORF">P691DRAFT_812721</name>
</gene>
<dbReference type="GO" id="GO:0016020">
    <property type="term" value="C:membrane"/>
    <property type="evidence" value="ECO:0007669"/>
    <property type="project" value="InterPro"/>
</dbReference>
<reference evidence="1" key="1">
    <citation type="submission" date="2020-11" db="EMBL/GenBank/DDBJ databases">
        <authorList>
            <consortium name="DOE Joint Genome Institute"/>
            <person name="Ahrendt S."/>
            <person name="Riley R."/>
            <person name="Andreopoulos W."/>
            <person name="Labutti K."/>
            <person name="Pangilinan J."/>
            <person name="Ruiz-Duenas F.J."/>
            <person name="Barrasa J.M."/>
            <person name="Sanchez-Garcia M."/>
            <person name="Camarero S."/>
            <person name="Miyauchi S."/>
            <person name="Serrano A."/>
            <person name="Linde D."/>
            <person name="Babiker R."/>
            <person name="Drula E."/>
            <person name="Ayuso-Fernandez I."/>
            <person name="Pacheco R."/>
            <person name="Padilla G."/>
            <person name="Ferreira P."/>
            <person name="Barriuso J."/>
            <person name="Kellner H."/>
            <person name="Castanera R."/>
            <person name="Alfaro M."/>
            <person name="Ramirez L."/>
            <person name="Pisabarro A.G."/>
            <person name="Kuo A."/>
            <person name="Tritt A."/>
            <person name="Lipzen A."/>
            <person name="He G."/>
            <person name="Yan M."/>
            <person name="Ng V."/>
            <person name="Cullen D."/>
            <person name="Martin F."/>
            <person name="Rosso M.-N."/>
            <person name="Henrissat B."/>
            <person name="Hibbett D."/>
            <person name="Martinez A.T."/>
            <person name="Grigoriev I.V."/>
        </authorList>
    </citation>
    <scope>NUCLEOTIDE SEQUENCE</scope>
    <source>
        <strain evidence="1">MF-IS2</strain>
    </source>
</reference>
<accession>A0A9P5WYZ9</accession>